<dbReference type="Gene3D" id="1.10.287.110">
    <property type="entry name" value="DnaJ domain"/>
    <property type="match status" value="1"/>
</dbReference>
<dbReference type="Proteomes" id="UP001642409">
    <property type="component" value="Unassembled WGS sequence"/>
</dbReference>
<dbReference type="AlphaFoldDB" id="A0AA86PI89"/>
<dbReference type="InterPro" id="IPR036386">
    <property type="entry name" value="HscB_C_sf"/>
</dbReference>
<dbReference type="GO" id="GO:0051259">
    <property type="term" value="P:protein complex oligomerization"/>
    <property type="evidence" value="ECO:0007669"/>
    <property type="project" value="InterPro"/>
</dbReference>
<dbReference type="InterPro" id="IPR036869">
    <property type="entry name" value="J_dom_sf"/>
</dbReference>
<dbReference type="NCBIfam" id="TIGR00714">
    <property type="entry name" value="hscB"/>
    <property type="match status" value="1"/>
</dbReference>
<dbReference type="SMART" id="SM00271">
    <property type="entry name" value="DnaJ"/>
    <property type="match status" value="1"/>
</dbReference>
<protein>
    <submittedName>
        <fullName evidence="4">Co-chaperone HscB</fullName>
    </submittedName>
    <submittedName>
        <fullName evidence="5">Co-chaperone_HscB</fullName>
    </submittedName>
</protein>
<reference evidence="5 6" key="2">
    <citation type="submission" date="2024-07" db="EMBL/GenBank/DDBJ databases">
        <authorList>
            <person name="Akdeniz Z."/>
        </authorList>
    </citation>
    <scope>NUCLEOTIDE SEQUENCE [LARGE SCALE GENOMIC DNA]</scope>
</reference>
<evidence type="ECO:0000313" key="6">
    <source>
        <dbReference type="Proteomes" id="UP001642409"/>
    </source>
</evidence>
<keyword evidence="2" id="KW-0143">Chaperone</keyword>
<dbReference type="InterPro" id="IPR004640">
    <property type="entry name" value="HscB"/>
</dbReference>
<dbReference type="CDD" id="cd06257">
    <property type="entry name" value="DnaJ"/>
    <property type="match status" value="1"/>
</dbReference>
<organism evidence="4">
    <name type="scientific">Hexamita inflata</name>
    <dbReference type="NCBI Taxonomy" id="28002"/>
    <lineage>
        <taxon>Eukaryota</taxon>
        <taxon>Metamonada</taxon>
        <taxon>Diplomonadida</taxon>
        <taxon>Hexamitidae</taxon>
        <taxon>Hexamitinae</taxon>
        <taxon>Hexamita</taxon>
    </lineage>
</organism>
<comment type="similarity">
    <text evidence="1">Belongs to the HscB family.</text>
</comment>
<dbReference type="SUPFAM" id="SSF46565">
    <property type="entry name" value="Chaperone J-domain"/>
    <property type="match status" value="1"/>
</dbReference>
<dbReference type="EMBL" id="CAXDID020000090">
    <property type="protein sequence ID" value="CAL6021989.1"/>
    <property type="molecule type" value="Genomic_DNA"/>
</dbReference>
<dbReference type="Gene3D" id="1.20.1280.20">
    <property type="entry name" value="HscB, C-terminal domain"/>
    <property type="match status" value="1"/>
</dbReference>
<comment type="caution">
    <text evidence="4">The sequence shown here is derived from an EMBL/GenBank/DDBJ whole genome shotgun (WGS) entry which is preliminary data.</text>
</comment>
<proteinExistence type="inferred from homology"/>
<dbReference type="GO" id="GO:0044571">
    <property type="term" value="P:[2Fe-2S] cluster assembly"/>
    <property type="evidence" value="ECO:0007669"/>
    <property type="project" value="InterPro"/>
</dbReference>
<evidence type="ECO:0000259" key="3">
    <source>
        <dbReference type="PROSITE" id="PS50076"/>
    </source>
</evidence>
<dbReference type="SUPFAM" id="SSF47144">
    <property type="entry name" value="HSC20 (HSCB), C-terminal oligomerisation domain"/>
    <property type="match status" value="1"/>
</dbReference>
<sequence>MQKIDPFQIFDIIPSYMIDKHQLKHKYQQYQQKYHPDRCPTGDCNKIQKINCAYNILQDDVQRATYLLKDIKYKKDSMEELMQQLEFGEKKDSYISTKDVNALQKMQETIVNKLTRLGQDFQIAFEQRKLNEAQGLLGKMHFYDQQKQQIKEAIIQVQDLK</sequence>
<evidence type="ECO:0000313" key="4">
    <source>
        <dbReference type="EMBL" id="CAI9939023.1"/>
    </source>
</evidence>
<dbReference type="PANTHER" id="PTHR14021">
    <property type="entry name" value="IRON-SULFUR CLUSTER CO-CHAPERONE PROTEIN HSCB"/>
    <property type="match status" value="1"/>
</dbReference>
<dbReference type="GO" id="GO:0051087">
    <property type="term" value="F:protein-folding chaperone binding"/>
    <property type="evidence" value="ECO:0007669"/>
    <property type="project" value="InterPro"/>
</dbReference>
<dbReference type="GO" id="GO:0001671">
    <property type="term" value="F:ATPase activator activity"/>
    <property type="evidence" value="ECO:0007669"/>
    <property type="project" value="InterPro"/>
</dbReference>
<dbReference type="InterPro" id="IPR009073">
    <property type="entry name" value="HscB_oligo_C"/>
</dbReference>
<accession>A0AA86PI89</accession>
<dbReference type="GO" id="GO:0005739">
    <property type="term" value="C:mitochondrion"/>
    <property type="evidence" value="ECO:0007669"/>
    <property type="project" value="TreeGrafter"/>
</dbReference>
<keyword evidence="6" id="KW-1185">Reference proteome</keyword>
<dbReference type="Pfam" id="PF07743">
    <property type="entry name" value="HSCB_C"/>
    <property type="match status" value="1"/>
</dbReference>
<dbReference type="Pfam" id="PF00226">
    <property type="entry name" value="DnaJ"/>
    <property type="match status" value="1"/>
</dbReference>
<dbReference type="PANTHER" id="PTHR14021:SF15">
    <property type="entry name" value="IRON-SULFUR CLUSTER CO-CHAPERONE PROTEIN HSCB"/>
    <property type="match status" value="1"/>
</dbReference>
<evidence type="ECO:0000313" key="5">
    <source>
        <dbReference type="EMBL" id="CAL6021989.1"/>
    </source>
</evidence>
<name>A0AA86PI89_9EUKA</name>
<feature type="domain" description="J" evidence="3">
    <location>
        <begin position="5"/>
        <end position="70"/>
    </location>
</feature>
<dbReference type="InterPro" id="IPR001623">
    <property type="entry name" value="DnaJ_domain"/>
</dbReference>
<reference evidence="4" key="1">
    <citation type="submission" date="2023-06" db="EMBL/GenBank/DDBJ databases">
        <authorList>
            <person name="Kurt Z."/>
        </authorList>
    </citation>
    <scope>NUCLEOTIDE SEQUENCE</scope>
</reference>
<evidence type="ECO:0000256" key="1">
    <source>
        <dbReference type="ARBA" id="ARBA00010476"/>
    </source>
</evidence>
<dbReference type="EMBL" id="CATOUU010000660">
    <property type="protein sequence ID" value="CAI9939023.1"/>
    <property type="molecule type" value="Genomic_DNA"/>
</dbReference>
<dbReference type="PROSITE" id="PS50076">
    <property type="entry name" value="DNAJ_2"/>
    <property type="match status" value="1"/>
</dbReference>
<evidence type="ECO:0000256" key="2">
    <source>
        <dbReference type="ARBA" id="ARBA00023186"/>
    </source>
</evidence>
<gene>
    <name evidence="4" type="ORF">HINF_LOCUS26668</name>
    <name evidence="5" type="ORF">HINF_LOCUS28431</name>
</gene>